<comment type="caution">
    <text evidence="1">The sequence shown here is derived from an EMBL/GenBank/DDBJ whole genome shotgun (WGS) entry which is preliminary data.</text>
</comment>
<dbReference type="Gene3D" id="3.40.50.10330">
    <property type="entry name" value="Probable inorganic polyphosphate/atp-NAD kinase, domain 1"/>
    <property type="match status" value="1"/>
</dbReference>
<dbReference type="SUPFAM" id="SSF111331">
    <property type="entry name" value="NAD kinase/diacylglycerol kinase-like"/>
    <property type="match status" value="1"/>
</dbReference>
<dbReference type="OrthoDB" id="77798at2157"/>
<dbReference type="PANTHER" id="PTHR20275">
    <property type="entry name" value="NAD KINASE"/>
    <property type="match status" value="1"/>
</dbReference>
<keyword evidence="2" id="KW-1185">Reference proteome</keyword>
<dbReference type="PANTHER" id="PTHR20275:SF0">
    <property type="entry name" value="NAD KINASE"/>
    <property type="match status" value="1"/>
</dbReference>
<dbReference type="GO" id="GO:0019674">
    <property type="term" value="P:NAD+ metabolic process"/>
    <property type="evidence" value="ECO:0007669"/>
    <property type="project" value="InterPro"/>
</dbReference>
<dbReference type="RefSeq" id="WP_159764578.1">
    <property type="nucleotide sequence ID" value="NZ_WUUT01000005.1"/>
</dbReference>
<dbReference type="Gene3D" id="2.60.200.30">
    <property type="entry name" value="Probable inorganic polyphosphate/atp-NAD kinase, domain 2"/>
    <property type="match status" value="1"/>
</dbReference>
<protein>
    <submittedName>
        <fullName evidence="1">Uncharacterized protein</fullName>
    </submittedName>
</protein>
<dbReference type="InterPro" id="IPR016064">
    <property type="entry name" value="NAD/diacylglycerol_kinase_sf"/>
</dbReference>
<dbReference type="InterPro" id="IPR017438">
    <property type="entry name" value="ATP-NAD_kinase_N"/>
</dbReference>
<dbReference type="Proteomes" id="UP000466535">
    <property type="component" value="Unassembled WGS sequence"/>
</dbReference>
<gene>
    <name evidence="1" type="ORF">GRX03_12590</name>
</gene>
<dbReference type="AlphaFoldDB" id="A0A6B0TGW6"/>
<proteinExistence type="predicted"/>
<dbReference type="InterPro" id="IPR017437">
    <property type="entry name" value="ATP-NAD_kinase_PpnK-typ_C"/>
</dbReference>
<dbReference type="GO" id="GO:0003951">
    <property type="term" value="F:NAD+ kinase activity"/>
    <property type="evidence" value="ECO:0007669"/>
    <property type="project" value="InterPro"/>
</dbReference>
<organism evidence="1 2">
    <name type="scientific">Halovenus carboxidivorans</name>
    <dbReference type="NCBI Taxonomy" id="2692199"/>
    <lineage>
        <taxon>Archaea</taxon>
        <taxon>Methanobacteriati</taxon>
        <taxon>Methanobacteriota</taxon>
        <taxon>Stenosarchaea group</taxon>
        <taxon>Halobacteria</taxon>
        <taxon>Halobacteriales</taxon>
        <taxon>Haloarculaceae</taxon>
        <taxon>Halovenus</taxon>
    </lineage>
</organism>
<sequence>MQYFPIANEDERERHWREQLRAEGFDVVEEYDPSAVIVTIGGDGTILYAARRYPDPTILPVRAGTSKGNRAAFDVEELLGKLTRLEDGRATLTSRSFRTLTACGDGKQLTDEFRALNEISLHHQSPVLAATFAVRIDDVGFSRRFPELIGDAVLVATPFGSTGYFKAITKQTFTDGLGIAFNNIHTPEETPEMIRCSEDATVELELLTTKRSSGAVLTRDDDSAPYELSAEEVVTVRAGDRTVELLDIE</sequence>
<name>A0A6B0TGW6_9EURY</name>
<evidence type="ECO:0000313" key="2">
    <source>
        <dbReference type="Proteomes" id="UP000466535"/>
    </source>
</evidence>
<reference evidence="1 2" key="1">
    <citation type="submission" date="2019-12" db="EMBL/GenBank/DDBJ databases">
        <title>Isolation and characterization of three novel carbon monoxide-oxidizing members of Halobacteria from salione crusts and soils.</title>
        <authorList>
            <person name="Myers M.R."/>
            <person name="King G.M."/>
        </authorList>
    </citation>
    <scope>NUCLEOTIDE SEQUENCE [LARGE SCALE GENOMIC DNA]</scope>
    <source>
        <strain evidence="1 2">WSH3</strain>
    </source>
</reference>
<dbReference type="GO" id="GO:0006741">
    <property type="term" value="P:NADP+ biosynthetic process"/>
    <property type="evidence" value="ECO:0007669"/>
    <property type="project" value="TreeGrafter"/>
</dbReference>
<evidence type="ECO:0000313" key="1">
    <source>
        <dbReference type="EMBL" id="MXR52439.1"/>
    </source>
</evidence>
<accession>A0A6B0TGW6</accession>
<dbReference type="EMBL" id="WUUT01000005">
    <property type="protein sequence ID" value="MXR52439.1"/>
    <property type="molecule type" value="Genomic_DNA"/>
</dbReference>